<name>A0A3M0CGD4_9PROT</name>
<dbReference type="SUPFAM" id="SSF51556">
    <property type="entry name" value="Metallo-dependent hydrolases"/>
    <property type="match status" value="1"/>
</dbReference>
<evidence type="ECO:0000259" key="2">
    <source>
        <dbReference type="Pfam" id="PF04909"/>
    </source>
</evidence>
<dbReference type="GO" id="GO:0016831">
    <property type="term" value="F:carboxy-lyase activity"/>
    <property type="evidence" value="ECO:0007669"/>
    <property type="project" value="InterPro"/>
</dbReference>
<dbReference type="Gene3D" id="3.20.20.140">
    <property type="entry name" value="Metal-dependent hydrolases"/>
    <property type="match status" value="1"/>
</dbReference>
<sequence length="270" mass="29990">MTTVDVWGQIPTERMAQAPWLASLLRWTGKTAADSAVSTDMTLKAMDTAGVDIMLLSAWHGPDGALVSNEEVAAHIDAAPDRFRGLAAADLSNPMQAVRDLRTWVDGKRFVGVRVVPWLWDLPPNDRRYYPVYTACVDLGVPFCTQIGHTGPLLRSETGRLIPYLEDVLLDFPELKVVGGHVGFPWIDELTSLAVKFPNFFVDTSAYVLHRLPRDFIDFMTGPGKGRVMFGTNWPMLSPEMCLKGLSHLNLERTAQDDFLGRTAEKVFGL</sequence>
<feature type="domain" description="Amidohydrolase-related" evidence="2">
    <location>
        <begin position="66"/>
        <end position="270"/>
    </location>
</feature>
<dbReference type="RefSeq" id="WP_121938012.1">
    <property type="nucleotide sequence ID" value="NZ_REFR01000010.1"/>
</dbReference>
<evidence type="ECO:0000313" key="4">
    <source>
        <dbReference type="Proteomes" id="UP000271227"/>
    </source>
</evidence>
<dbReference type="GO" id="GO:0016787">
    <property type="term" value="F:hydrolase activity"/>
    <property type="evidence" value="ECO:0007669"/>
    <property type="project" value="InterPro"/>
</dbReference>
<dbReference type="InParanoid" id="A0A3M0CGD4"/>
<keyword evidence="1" id="KW-0456">Lyase</keyword>
<keyword evidence="4" id="KW-1185">Reference proteome</keyword>
<dbReference type="OrthoDB" id="1407586at2"/>
<dbReference type="AlphaFoldDB" id="A0A3M0CGD4"/>
<dbReference type="InterPro" id="IPR032465">
    <property type="entry name" value="ACMSD"/>
</dbReference>
<dbReference type="Pfam" id="PF04909">
    <property type="entry name" value="Amidohydro_2"/>
    <property type="match status" value="1"/>
</dbReference>
<reference evidence="3 4" key="1">
    <citation type="submission" date="2018-10" db="EMBL/GenBank/DDBJ databases">
        <title>Genomic Encyclopedia of Archaeal and Bacterial Type Strains, Phase II (KMG-II): from individual species to whole genera.</title>
        <authorList>
            <person name="Goeker M."/>
        </authorList>
    </citation>
    <scope>NUCLEOTIDE SEQUENCE [LARGE SCALE GENOMIC DNA]</scope>
    <source>
        <strain evidence="3 4">DSM 25217</strain>
    </source>
</reference>
<evidence type="ECO:0000256" key="1">
    <source>
        <dbReference type="ARBA" id="ARBA00023239"/>
    </source>
</evidence>
<comment type="caution">
    <text evidence="3">The sequence shown here is derived from an EMBL/GenBank/DDBJ whole genome shotgun (WGS) entry which is preliminary data.</text>
</comment>
<dbReference type="InterPro" id="IPR006680">
    <property type="entry name" value="Amidohydro-rel"/>
</dbReference>
<evidence type="ECO:0000313" key="3">
    <source>
        <dbReference type="EMBL" id="RMB08668.1"/>
    </source>
</evidence>
<organism evidence="3 4">
    <name type="scientific">Eilatimonas milleporae</name>
    <dbReference type="NCBI Taxonomy" id="911205"/>
    <lineage>
        <taxon>Bacteria</taxon>
        <taxon>Pseudomonadati</taxon>
        <taxon>Pseudomonadota</taxon>
        <taxon>Alphaproteobacteria</taxon>
        <taxon>Kordiimonadales</taxon>
        <taxon>Kordiimonadaceae</taxon>
        <taxon>Eilatimonas</taxon>
    </lineage>
</organism>
<proteinExistence type="predicted"/>
<gene>
    <name evidence="3" type="ORF">BXY39_1303</name>
</gene>
<dbReference type="InterPro" id="IPR032466">
    <property type="entry name" value="Metal_Hydrolase"/>
</dbReference>
<dbReference type="PANTHER" id="PTHR21240">
    <property type="entry name" value="2-AMINO-3-CARBOXYLMUCONATE-6-SEMIALDEHYDE DECARBOXYLASE"/>
    <property type="match status" value="1"/>
</dbReference>
<dbReference type="Proteomes" id="UP000271227">
    <property type="component" value="Unassembled WGS sequence"/>
</dbReference>
<protein>
    <recommendedName>
        <fullName evidence="2">Amidohydrolase-related domain-containing protein</fullName>
    </recommendedName>
</protein>
<dbReference type="EMBL" id="REFR01000010">
    <property type="protein sequence ID" value="RMB08668.1"/>
    <property type="molecule type" value="Genomic_DNA"/>
</dbReference>
<dbReference type="PANTHER" id="PTHR21240:SF19">
    <property type="entry name" value="CATALYTIC_ HYDROLASE"/>
    <property type="match status" value="1"/>
</dbReference>
<accession>A0A3M0CGD4</accession>